<proteinExistence type="predicted"/>
<evidence type="ECO:0000256" key="6">
    <source>
        <dbReference type="ARBA" id="ARBA00023136"/>
    </source>
</evidence>
<dbReference type="Gene3D" id="1.20.1250.20">
    <property type="entry name" value="MFS general substrate transporter like domains"/>
    <property type="match status" value="1"/>
</dbReference>
<comment type="subcellular location">
    <subcellularLocation>
        <location evidence="1">Cell membrane</location>
        <topology evidence="1">Multi-pass membrane protein</topology>
    </subcellularLocation>
</comment>
<reference evidence="9 10" key="1">
    <citation type="journal article" date="2016" name="Nat. Commun.">
        <title>Thousands of microbial genomes shed light on interconnected biogeochemical processes in an aquifer system.</title>
        <authorList>
            <person name="Anantharaman K."/>
            <person name="Brown C.T."/>
            <person name="Hug L.A."/>
            <person name="Sharon I."/>
            <person name="Castelle C.J."/>
            <person name="Probst A.J."/>
            <person name="Thomas B.C."/>
            <person name="Singh A."/>
            <person name="Wilkins M.J."/>
            <person name="Karaoz U."/>
            <person name="Brodie E.L."/>
            <person name="Williams K.H."/>
            <person name="Hubbard S.S."/>
            <person name="Banfield J.F."/>
        </authorList>
    </citation>
    <scope>NUCLEOTIDE SEQUENCE [LARGE SCALE GENOMIC DNA]</scope>
    <source>
        <strain evidence="10">RIFCSPLOWO2_12_FULL_64_10</strain>
    </source>
</reference>
<organism evidence="9 10">
    <name type="scientific">Handelsmanbacteria sp. (strain RIFCSPLOWO2_12_FULL_64_10)</name>
    <dbReference type="NCBI Taxonomy" id="1817868"/>
    <lineage>
        <taxon>Bacteria</taxon>
        <taxon>Candidatus Handelsmaniibacteriota</taxon>
    </lineage>
</organism>
<feature type="domain" description="Major facilitator superfamily (MFS) profile" evidence="8">
    <location>
        <begin position="8"/>
        <end position="388"/>
    </location>
</feature>
<evidence type="ECO:0000313" key="10">
    <source>
        <dbReference type="Proteomes" id="UP000178606"/>
    </source>
</evidence>
<dbReference type="EMBL" id="MFKF01000425">
    <property type="protein sequence ID" value="OGG43798.1"/>
    <property type="molecule type" value="Genomic_DNA"/>
</dbReference>
<keyword evidence="3" id="KW-1003">Cell membrane</keyword>
<dbReference type="AlphaFoldDB" id="A0A1F6C3Z7"/>
<protein>
    <recommendedName>
        <fullName evidence="8">Major facilitator superfamily (MFS) profile domain-containing protein</fullName>
    </recommendedName>
</protein>
<dbReference type="InterPro" id="IPR005829">
    <property type="entry name" value="Sugar_transporter_CS"/>
</dbReference>
<feature type="transmembrane region" description="Helical" evidence="7">
    <location>
        <begin position="132"/>
        <end position="150"/>
    </location>
</feature>
<name>A0A1F6C3Z7_HANXR</name>
<evidence type="ECO:0000256" key="7">
    <source>
        <dbReference type="SAM" id="Phobius"/>
    </source>
</evidence>
<dbReference type="PANTHER" id="PTHR23517:SF3">
    <property type="entry name" value="INTEGRAL MEMBRANE TRANSPORT PROTEIN"/>
    <property type="match status" value="1"/>
</dbReference>
<feature type="transmembrane region" description="Helical" evidence="7">
    <location>
        <begin position="12"/>
        <end position="33"/>
    </location>
</feature>
<comment type="caution">
    <text evidence="9">The sequence shown here is derived from an EMBL/GenBank/DDBJ whole genome shotgun (WGS) entry which is preliminary data.</text>
</comment>
<dbReference type="Gene3D" id="1.20.1720.10">
    <property type="entry name" value="Multidrug resistance protein D"/>
    <property type="match status" value="1"/>
</dbReference>
<evidence type="ECO:0000259" key="8">
    <source>
        <dbReference type="PROSITE" id="PS50850"/>
    </source>
</evidence>
<keyword evidence="6 7" id="KW-0472">Membrane</keyword>
<feature type="transmembrane region" description="Helical" evidence="7">
    <location>
        <begin position="281"/>
        <end position="309"/>
    </location>
</feature>
<dbReference type="InterPro" id="IPR050171">
    <property type="entry name" value="MFS_Transporters"/>
</dbReference>
<evidence type="ECO:0000313" key="9">
    <source>
        <dbReference type="EMBL" id="OGG43798.1"/>
    </source>
</evidence>
<dbReference type="InterPro" id="IPR036259">
    <property type="entry name" value="MFS_trans_sf"/>
</dbReference>
<dbReference type="PANTHER" id="PTHR23517">
    <property type="entry name" value="RESISTANCE PROTEIN MDTM, PUTATIVE-RELATED-RELATED"/>
    <property type="match status" value="1"/>
</dbReference>
<dbReference type="Pfam" id="PF07690">
    <property type="entry name" value="MFS_1"/>
    <property type="match status" value="2"/>
</dbReference>
<feature type="transmembrane region" description="Helical" evidence="7">
    <location>
        <begin position="365"/>
        <end position="384"/>
    </location>
</feature>
<evidence type="ECO:0000256" key="2">
    <source>
        <dbReference type="ARBA" id="ARBA00022448"/>
    </source>
</evidence>
<dbReference type="PROSITE" id="PS00216">
    <property type="entry name" value="SUGAR_TRANSPORT_1"/>
    <property type="match status" value="1"/>
</dbReference>
<sequence length="392" mass="40883">MAHRLSPLLLSVYLPTLIVSFCNGLLLPVLPLYAKSFGVSYSLVGLVLAAEGLGTLISDVPAGLLLRRIGRKPAMLIGVGCVALSALAMTWARSLPELVAYRLIAGVGDAMWGISRHAYIADVTLVRERGRVISIFGGIGRLGTFLGPAVGGTLGVSLGLRAPFLLFAVLAAVATLTAALFLRETDPPSARRAGEPGHLLRVLRGHFRELAAAGSAQVFAQMIRASRHIVIPVYGADVVGLDVQSLGWVLSISSAIDMSMFYPAGVIMDRFGRKYASVPSFLIQALGMALIPLSSTFSGLLLATTVLGLGNGIGSGTMMTLGADLAPKESMGEFLGLWRLVGDAGSAGGPLAVGRLADLLGLRTAAFAMSGVGLLAVLTLVFLVRETLEEHP</sequence>
<dbReference type="GO" id="GO:0005886">
    <property type="term" value="C:plasma membrane"/>
    <property type="evidence" value="ECO:0007669"/>
    <property type="project" value="UniProtKB-SubCell"/>
</dbReference>
<evidence type="ECO:0000256" key="4">
    <source>
        <dbReference type="ARBA" id="ARBA00022692"/>
    </source>
</evidence>
<evidence type="ECO:0000256" key="3">
    <source>
        <dbReference type="ARBA" id="ARBA00022475"/>
    </source>
</evidence>
<keyword evidence="5 7" id="KW-1133">Transmembrane helix</keyword>
<feature type="transmembrane region" description="Helical" evidence="7">
    <location>
        <begin position="39"/>
        <end position="62"/>
    </location>
</feature>
<feature type="transmembrane region" description="Helical" evidence="7">
    <location>
        <begin position="74"/>
        <end position="92"/>
    </location>
</feature>
<evidence type="ECO:0000256" key="5">
    <source>
        <dbReference type="ARBA" id="ARBA00022989"/>
    </source>
</evidence>
<evidence type="ECO:0000256" key="1">
    <source>
        <dbReference type="ARBA" id="ARBA00004651"/>
    </source>
</evidence>
<dbReference type="InterPro" id="IPR020846">
    <property type="entry name" value="MFS_dom"/>
</dbReference>
<dbReference type="InterPro" id="IPR011701">
    <property type="entry name" value="MFS"/>
</dbReference>
<gene>
    <name evidence="9" type="ORF">A3F84_20065</name>
</gene>
<dbReference type="Proteomes" id="UP000178606">
    <property type="component" value="Unassembled WGS sequence"/>
</dbReference>
<dbReference type="SUPFAM" id="SSF103473">
    <property type="entry name" value="MFS general substrate transporter"/>
    <property type="match status" value="1"/>
</dbReference>
<dbReference type="GO" id="GO:0022857">
    <property type="term" value="F:transmembrane transporter activity"/>
    <property type="evidence" value="ECO:0007669"/>
    <property type="project" value="InterPro"/>
</dbReference>
<keyword evidence="4 7" id="KW-0812">Transmembrane</keyword>
<feature type="transmembrane region" description="Helical" evidence="7">
    <location>
        <begin position="98"/>
        <end position="120"/>
    </location>
</feature>
<dbReference type="CDD" id="cd17325">
    <property type="entry name" value="MFS_MdtG_SLC18_like"/>
    <property type="match status" value="1"/>
</dbReference>
<feature type="transmembrane region" description="Helical" evidence="7">
    <location>
        <begin position="162"/>
        <end position="182"/>
    </location>
</feature>
<accession>A0A1F6C3Z7</accession>
<keyword evidence="2" id="KW-0813">Transport</keyword>
<dbReference type="PROSITE" id="PS50850">
    <property type="entry name" value="MFS"/>
    <property type="match status" value="1"/>
</dbReference>